<dbReference type="PANTHER" id="PTHR33116:SF80">
    <property type="entry name" value="REVERSE TRANSCRIPTASE ZINC-BINDING DOMAIN-CONTAINING PROTEIN"/>
    <property type="match status" value="1"/>
</dbReference>
<dbReference type="InterPro" id="IPR036691">
    <property type="entry name" value="Endo/exonu/phosph_ase_sf"/>
</dbReference>
<reference evidence="2" key="2">
    <citation type="journal article" date="2024" name="Plant">
        <title>Genomic evolution and insights into agronomic trait innovations of Sesamum species.</title>
        <authorList>
            <person name="Miao H."/>
            <person name="Wang L."/>
            <person name="Qu L."/>
            <person name="Liu H."/>
            <person name="Sun Y."/>
            <person name="Le M."/>
            <person name="Wang Q."/>
            <person name="Wei S."/>
            <person name="Zheng Y."/>
            <person name="Lin W."/>
            <person name="Duan Y."/>
            <person name="Cao H."/>
            <person name="Xiong S."/>
            <person name="Wang X."/>
            <person name="Wei L."/>
            <person name="Li C."/>
            <person name="Ma Q."/>
            <person name="Ju M."/>
            <person name="Zhao R."/>
            <person name="Li G."/>
            <person name="Mu C."/>
            <person name="Tian Q."/>
            <person name="Mei H."/>
            <person name="Zhang T."/>
            <person name="Gao T."/>
            <person name="Zhang H."/>
        </authorList>
    </citation>
    <scope>NUCLEOTIDE SEQUENCE</scope>
    <source>
        <strain evidence="2">K16</strain>
    </source>
</reference>
<evidence type="ECO:0000313" key="2">
    <source>
        <dbReference type="EMBL" id="KAK4390174.1"/>
    </source>
</evidence>
<reference evidence="2" key="1">
    <citation type="submission" date="2020-06" db="EMBL/GenBank/DDBJ databases">
        <authorList>
            <person name="Li T."/>
            <person name="Hu X."/>
            <person name="Zhang T."/>
            <person name="Song X."/>
            <person name="Zhang H."/>
            <person name="Dai N."/>
            <person name="Sheng W."/>
            <person name="Hou X."/>
            <person name="Wei L."/>
        </authorList>
    </citation>
    <scope>NUCLEOTIDE SEQUENCE</scope>
    <source>
        <strain evidence="2">K16</strain>
        <tissue evidence="2">Leaf</tissue>
    </source>
</reference>
<dbReference type="AlphaFoldDB" id="A0AAE1WB54"/>
<keyword evidence="3" id="KW-1185">Reference proteome</keyword>
<dbReference type="EMBL" id="JACGWL010000012">
    <property type="protein sequence ID" value="KAK4390174.1"/>
    <property type="molecule type" value="Genomic_DNA"/>
</dbReference>
<protein>
    <recommendedName>
        <fullName evidence="1">Reverse transcriptase domain-containing protein</fullName>
    </recommendedName>
</protein>
<dbReference type="Proteomes" id="UP001289374">
    <property type="component" value="Unassembled WGS sequence"/>
</dbReference>
<accession>A0AAE1WB54</accession>
<comment type="caution">
    <text evidence="2">The sequence shown here is derived from an EMBL/GenBank/DDBJ whole genome shotgun (WGS) entry which is preliminary data.</text>
</comment>
<sequence length="629" mass="71533">MWEKLLELEQPLSMMWLILSDFNHVKSPKEKQLGVPPTWYELKDFADCCLALGLHDAQTIGCYYTWYSNSGSNPVWCKLNRVLLNNNWLKAGLHCSVYFNPPGCLSDHSPVSAKEADLALQNAHTHLESNPGDAAIRDSLGDLRKKAIFLAEEERYFYYQKTKIYFLKHRDRNTKFFYDMVKRNAARNSILAVTKSDDSIITSALDIAQESLASTPRYWVPRIRYDRLTMGFLNGGPSSLWRLPRIFVGQSHRQRAVMDFFRSGRMLRQLNHTLLPSCLSPGTPLQSLITGRSRAYSGKRISPRCTINVDLRKAFNLVSWKFLSRVLHGYGFPPPFIAWIMECVSTTSFSVALNSSLHGFFQGKKGLKQGDPMSPTIFLLCMEFFFRLIKRITSNSDFNFHSKDVSGLAVNTSKLSIFTAGIQDDILDGILATTEFARGDMPVQYLSIPLAAKRLSIMDYSLLVDQIAGCIGKWTAKSLSFADRLELIRSVIQGVECFLLQVFPLPAAVIEKIHHLYRAFLWNSKRAPVAWEEISEAGRRFGYSAHPILEVALLARVLWNIHHKADTLWAKWVNEVCLRGASLWDWKPKKGDSPSFNDLPRFGTGSLVILDLQTQQFSIWRSGPIVRDL</sequence>
<dbReference type="PANTHER" id="PTHR33116">
    <property type="entry name" value="REVERSE TRANSCRIPTASE ZINC-BINDING DOMAIN-CONTAINING PROTEIN-RELATED-RELATED"/>
    <property type="match status" value="1"/>
</dbReference>
<proteinExistence type="predicted"/>
<name>A0AAE1WB54_9LAMI</name>
<dbReference type="InterPro" id="IPR000477">
    <property type="entry name" value="RT_dom"/>
</dbReference>
<dbReference type="Pfam" id="PF00078">
    <property type="entry name" value="RVT_1"/>
    <property type="match status" value="1"/>
</dbReference>
<dbReference type="SUPFAM" id="SSF56219">
    <property type="entry name" value="DNase I-like"/>
    <property type="match status" value="1"/>
</dbReference>
<feature type="domain" description="Reverse transcriptase" evidence="1">
    <location>
        <begin position="290"/>
        <end position="391"/>
    </location>
</feature>
<dbReference type="Gene3D" id="3.60.10.10">
    <property type="entry name" value="Endonuclease/exonuclease/phosphatase"/>
    <property type="match status" value="1"/>
</dbReference>
<organism evidence="2 3">
    <name type="scientific">Sesamum angolense</name>
    <dbReference type="NCBI Taxonomy" id="2727404"/>
    <lineage>
        <taxon>Eukaryota</taxon>
        <taxon>Viridiplantae</taxon>
        <taxon>Streptophyta</taxon>
        <taxon>Embryophyta</taxon>
        <taxon>Tracheophyta</taxon>
        <taxon>Spermatophyta</taxon>
        <taxon>Magnoliopsida</taxon>
        <taxon>eudicotyledons</taxon>
        <taxon>Gunneridae</taxon>
        <taxon>Pentapetalae</taxon>
        <taxon>asterids</taxon>
        <taxon>lamiids</taxon>
        <taxon>Lamiales</taxon>
        <taxon>Pedaliaceae</taxon>
        <taxon>Sesamum</taxon>
    </lineage>
</organism>
<gene>
    <name evidence="2" type="ORF">Sango_2080700</name>
</gene>
<evidence type="ECO:0000313" key="3">
    <source>
        <dbReference type="Proteomes" id="UP001289374"/>
    </source>
</evidence>
<evidence type="ECO:0000259" key="1">
    <source>
        <dbReference type="Pfam" id="PF00078"/>
    </source>
</evidence>